<comment type="caution">
    <text evidence="2">The sequence shown here is derived from an EMBL/GenBank/DDBJ whole genome shotgun (WGS) entry which is preliminary data.</text>
</comment>
<evidence type="ECO:0000256" key="1">
    <source>
        <dbReference type="SAM" id="Phobius"/>
    </source>
</evidence>
<protein>
    <submittedName>
        <fullName evidence="2">Uncharacterized protein</fullName>
    </submittedName>
</protein>
<evidence type="ECO:0000313" key="3">
    <source>
        <dbReference type="Proteomes" id="UP000004319"/>
    </source>
</evidence>
<keyword evidence="1" id="KW-0812">Transmembrane</keyword>
<dbReference type="EMBL" id="BABS01000034">
    <property type="protein sequence ID" value="GAA08446.1"/>
    <property type="molecule type" value="Genomic_DNA"/>
</dbReference>
<dbReference type="RefSeq" id="WP_006558466.1">
    <property type="nucleotide sequence ID" value="NZ_BABS01000034.1"/>
</dbReference>
<proteinExistence type="predicted"/>
<sequence>MLPAFFPVPIIDISHAIQIISFRIVQSFATLKKIIASLTEPARQEIFILYAGFVSRENNYKNFCYDKTIQNQYPQYFMNHINAIGHIPRISHSKEWLQIAELRFLAFIWSVIIFRAGLFLFRRHSHTYRENLSRLGLPPSPFLRFAS</sequence>
<dbReference type="AlphaFoldDB" id="F7VDK1"/>
<dbReference type="Proteomes" id="UP000004319">
    <property type="component" value="Unassembled WGS sequence"/>
</dbReference>
<accession>F7VDK1</accession>
<organism evidence="2 3">
    <name type="scientific">Acetobacter tropicalis NBRC 101654</name>
    <dbReference type="NCBI Taxonomy" id="749388"/>
    <lineage>
        <taxon>Bacteria</taxon>
        <taxon>Pseudomonadati</taxon>
        <taxon>Pseudomonadota</taxon>
        <taxon>Alphaproteobacteria</taxon>
        <taxon>Acetobacterales</taxon>
        <taxon>Acetobacteraceae</taxon>
        <taxon>Acetobacter</taxon>
    </lineage>
</organism>
<keyword evidence="1" id="KW-0472">Membrane</keyword>
<reference evidence="2 3" key="1">
    <citation type="journal article" date="2011" name="Biochem. Biophys. Res. Commun.">
        <title>Increased number of Arginine-based salt bridges contributes to the thermotolerance of thermotolerant acetic acid bacteria, Acetobacter tropicalis SKU1100.</title>
        <authorList>
            <person name="Matsutani M."/>
            <person name="Hirakawa H."/>
            <person name="Nishikura M."/>
            <person name="Soemphol W."/>
            <person name="Ali I.A.I."/>
            <person name="Yakushi T."/>
            <person name="Matsushita K."/>
        </authorList>
    </citation>
    <scope>NUCLEOTIDE SEQUENCE [LARGE SCALE GENOMIC DNA]</scope>
    <source>
        <strain evidence="2 3">NBRC 101654</strain>
    </source>
</reference>
<keyword evidence="1" id="KW-1133">Transmembrane helix</keyword>
<evidence type="ECO:0000313" key="2">
    <source>
        <dbReference type="EMBL" id="GAA08446.1"/>
    </source>
</evidence>
<name>F7VDK1_9PROT</name>
<gene>
    <name evidence="2" type="ORF">ATPR_1450</name>
</gene>
<feature type="transmembrane region" description="Helical" evidence="1">
    <location>
        <begin position="102"/>
        <end position="121"/>
    </location>
</feature>